<keyword evidence="1" id="KW-0732">Signal</keyword>
<feature type="chain" id="PRO_5013635924" evidence="1">
    <location>
        <begin position="24"/>
        <end position="103"/>
    </location>
</feature>
<sequence length="103" mass="11965">MQIVACFCFCGLPIFLVIGKKLAKKTNWTHKIATMFCLCSTTPNPNNLGLVFLNTAIHLFRMSKVNFLIYLEKCQPYFNSCYQILVLQKEIIKYMKNDHIKNP</sequence>
<reference evidence="2" key="1">
    <citation type="submission" date="2017-07" db="EMBL/GenBank/DDBJ databases">
        <authorList>
            <person name="Mikheyev A."/>
            <person name="Grau M."/>
        </authorList>
    </citation>
    <scope>NUCLEOTIDE SEQUENCE</scope>
    <source>
        <tissue evidence="2">Venom_gland</tissue>
    </source>
</reference>
<dbReference type="EMBL" id="IACM01130199">
    <property type="protein sequence ID" value="LAB37426.1"/>
    <property type="molecule type" value="Transcribed_RNA"/>
</dbReference>
<protein>
    <submittedName>
        <fullName evidence="2">Uncharacterized protein</fullName>
    </submittedName>
</protein>
<accession>A0A2D4MXF8</accession>
<name>A0A2D4MXF8_9SAUR</name>
<reference evidence="2" key="2">
    <citation type="submission" date="2017-11" db="EMBL/GenBank/DDBJ databases">
        <title>Coralsnake Venomics: Analyses of Venom Gland Transcriptomes and Proteomes of Six Brazilian Taxa.</title>
        <authorList>
            <person name="Aird S.D."/>
            <person name="Jorge da Silva N."/>
            <person name="Qiu L."/>
            <person name="Villar-Briones A."/>
            <person name="Aparecida-Saddi V."/>
            <person name="Campos-Telles M.P."/>
            <person name="Grau M."/>
            <person name="Mikheyev A.S."/>
        </authorList>
    </citation>
    <scope>NUCLEOTIDE SEQUENCE</scope>
    <source>
        <tissue evidence="2">Venom_gland</tissue>
    </source>
</reference>
<evidence type="ECO:0000313" key="2">
    <source>
        <dbReference type="EMBL" id="LAB37426.1"/>
    </source>
</evidence>
<evidence type="ECO:0000256" key="1">
    <source>
        <dbReference type="SAM" id="SignalP"/>
    </source>
</evidence>
<feature type="signal peptide" evidence="1">
    <location>
        <begin position="1"/>
        <end position="23"/>
    </location>
</feature>
<organism evidence="2">
    <name type="scientific">Micrurus spixii</name>
    <name type="common">Amazon coral snake</name>
    <dbReference type="NCBI Taxonomy" id="129469"/>
    <lineage>
        <taxon>Eukaryota</taxon>
        <taxon>Metazoa</taxon>
        <taxon>Chordata</taxon>
        <taxon>Craniata</taxon>
        <taxon>Vertebrata</taxon>
        <taxon>Euteleostomi</taxon>
        <taxon>Lepidosauria</taxon>
        <taxon>Squamata</taxon>
        <taxon>Bifurcata</taxon>
        <taxon>Unidentata</taxon>
        <taxon>Episquamata</taxon>
        <taxon>Toxicofera</taxon>
        <taxon>Serpentes</taxon>
        <taxon>Colubroidea</taxon>
        <taxon>Elapidae</taxon>
        <taxon>Elapinae</taxon>
        <taxon>Micrurus</taxon>
    </lineage>
</organism>
<proteinExistence type="predicted"/>
<dbReference type="AlphaFoldDB" id="A0A2D4MXF8"/>